<reference evidence="2" key="1">
    <citation type="journal article" date="2014" name="Genome Announc.">
        <title>Draft genome sequences of six enterohepatic helicobacter species isolated from humans and one from rhesus macaques.</title>
        <authorList>
            <person name="Shen Z."/>
            <person name="Sheh A."/>
            <person name="Young S.K."/>
            <person name="Abouelliel A."/>
            <person name="Ward D.V."/>
            <person name="Earl A.M."/>
            <person name="Fox J.G."/>
        </authorList>
    </citation>
    <scope>NUCLEOTIDE SEQUENCE [LARGE SCALE GENOMIC DNA]</scope>
    <source>
        <strain evidence="2">MIT 98-5489</strain>
    </source>
</reference>
<organism evidence="1 2">
    <name type="scientific">Helicobacter pullorum MIT 98-5489</name>
    <dbReference type="NCBI Taxonomy" id="537972"/>
    <lineage>
        <taxon>Bacteria</taxon>
        <taxon>Pseudomonadati</taxon>
        <taxon>Campylobacterota</taxon>
        <taxon>Epsilonproteobacteria</taxon>
        <taxon>Campylobacterales</taxon>
        <taxon>Helicobacteraceae</taxon>
        <taxon>Helicobacter</taxon>
    </lineage>
</organism>
<proteinExistence type="predicted"/>
<dbReference type="EMBL" id="DS990441">
    <property type="protein sequence ID" value="EEQ62710.1"/>
    <property type="molecule type" value="Genomic_DNA"/>
</dbReference>
<dbReference type="AlphaFoldDB" id="C5EXU0"/>
<dbReference type="RefSeq" id="WP_005020662.1">
    <property type="nucleotide sequence ID" value="NZ_DS990441.1"/>
</dbReference>
<dbReference type="Proteomes" id="UP000003953">
    <property type="component" value="Unassembled WGS sequence"/>
</dbReference>
<sequence length="40" mass="4565">MQFIVVVNFLRSVNFENKGQEVEFGFYANPNIAGLGRVME</sequence>
<evidence type="ECO:0000313" key="1">
    <source>
        <dbReference type="EMBL" id="EEQ62710.1"/>
    </source>
</evidence>
<protein>
    <submittedName>
        <fullName evidence="1">Uncharacterized protein</fullName>
    </submittedName>
</protein>
<evidence type="ECO:0000313" key="2">
    <source>
        <dbReference type="Proteomes" id="UP000003953"/>
    </source>
</evidence>
<gene>
    <name evidence="1" type="ORF">HPMG_00167</name>
</gene>
<name>C5EXU0_9HELI</name>
<keyword evidence="2" id="KW-1185">Reference proteome</keyword>
<accession>C5EXU0</accession>
<dbReference type="HOGENOM" id="CLU_3290654_0_0_7"/>